<dbReference type="InterPro" id="IPR024467">
    <property type="entry name" value="Xre/MbcA/ParS-like_toxin-bd"/>
</dbReference>
<comment type="caution">
    <text evidence="3">The sequence shown here is derived from an EMBL/GenBank/DDBJ whole genome shotgun (WGS) entry which is preliminary data.</text>
</comment>
<keyword evidence="4" id="KW-1185">Reference proteome</keyword>
<gene>
    <name evidence="3" type="ORF">GCM10010992_05610</name>
</gene>
<feature type="domain" description="Antitoxin Xre-like helix-turn-helix" evidence="2">
    <location>
        <begin position="42"/>
        <end position="100"/>
    </location>
</feature>
<evidence type="ECO:0000313" key="4">
    <source>
        <dbReference type="Proteomes" id="UP000620064"/>
    </source>
</evidence>
<evidence type="ECO:0000259" key="2">
    <source>
        <dbReference type="Pfam" id="PF20432"/>
    </source>
</evidence>
<evidence type="ECO:0008006" key="5">
    <source>
        <dbReference type="Google" id="ProtNLM"/>
    </source>
</evidence>
<dbReference type="Pfam" id="PF20432">
    <property type="entry name" value="Xre-like-HTH"/>
    <property type="match status" value="1"/>
</dbReference>
<organism evidence="3 4">
    <name type="scientific">Cloacibacterium rupense</name>
    <dbReference type="NCBI Taxonomy" id="517423"/>
    <lineage>
        <taxon>Bacteria</taxon>
        <taxon>Pseudomonadati</taxon>
        <taxon>Bacteroidota</taxon>
        <taxon>Flavobacteriia</taxon>
        <taxon>Flavobacteriales</taxon>
        <taxon>Weeksellaceae</taxon>
    </lineage>
</organism>
<evidence type="ECO:0000313" key="3">
    <source>
        <dbReference type="EMBL" id="GGP02196.1"/>
    </source>
</evidence>
<dbReference type="Pfam" id="PF09722">
    <property type="entry name" value="Xre_MbcA_ParS_C"/>
    <property type="match status" value="1"/>
</dbReference>
<dbReference type="Proteomes" id="UP000620064">
    <property type="component" value="Unassembled WGS sequence"/>
</dbReference>
<accession>A0ABQ2NGC7</accession>
<dbReference type="InterPro" id="IPR046847">
    <property type="entry name" value="Xre-like_HTH"/>
</dbReference>
<protein>
    <recommendedName>
        <fullName evidence="5">Toxin-antitoxin system antitoxin component, TIGR02293 family</fullName>
    </recommendedName>
</protein>
<dbReference type="RefSeq" id="WP_229663351.1">
    <property type="nucleotide sequence ID" value="NZ_BMLV01000001.1"/>
</dbReference>
<name>A0ABQ2NGC7_9FLAO</name>
<dbReference type="InterPro" id="IPR011979">
    <property type="entry name" value="Antitox_Xre"/>
</dbReference>
<reference evidence="4" key="1">
    <citation type="journal article" date="2019" name="Int. J. Syst. Evol. Microbiol.">
        <title>The Global Catalogue of Microorganisms (GCM) 10K type strain sequencing project: providing services to taxonomists for standard genome sequencing and annotation.</title>
        <authorList>
            <consortium name="The Broad Institute Genomics Platform"/>
            <consortium name="The Broad Institute Genome Sequencing Center for Infectious Disease"/>
            <person name="Wu L."/>
            <person name="Ma J."/>
        </authorList>
    </citation>
    <scope>NUCLEOTIDE SEQUENCE [LARGE SCALE GENOMIC DNA]</scope>
    <source>
        <strain evidence="4">CGMCC 1.7656</strain>
    </source>
</reference>
<dbReference type="NCBIfam" id="TIGR02293">
    <property type="entry name" value="TAS_TIGR02293"/>
    <property type="match status" value="1"/>
</dbReference>
<feature type="domain" description="Antitoxin Xre/MbcA/ParS-like toxin-binding" evidence="1">
    <location>
        <begin position="107"/>
        <end position="156"/>
    </location>
</feature>
<dbReference type="EMBL" id="BMLV01000001">
    <property type="protein sequence ID" value="GGP02196.1"/>
    <property type="molecule type" value="Genomic_DNA"/>
</dbReference>
<sequence length="159" mass="18343">MKKSKTFPEREAVLHKVEEQMAVYHTSAVYTSVDDRGVFSIIDSINRGISFASFENIIKKYSFSLQNWADFLHISNKTLSRYQKESKTFDALQSERILQIEILYSKGEEVFGDRENFTKWLETSNLALGDILPLDLLRTSFGIQLLMDELTRIEHGVLA</sequence>
<evidence type="ECO:0000259" key="1">
    <source>
        <dbReference type="Pfam" id="PF09722"/>
    </source>
</evidence>
<proteinExistence type="predicted"/>